<protein>
    <submittedName>
        <fullName evidence="2">Uncharacterized protein</fullName>
    </submittedName>
</protein>
<reference evidence="2 3" key="1">
    <citation type="journal article" date="2016" name="Int. J. Syst. Evol. Microbiol.">
        <title>Paraphotobacterium marinum gen. nov., sp. nov., a member of the family Vibrionaceae, isolated from surface seawater.</title>
        <authorList>
            <person name="Huang Z."/>
            <person name="Dong C."/>
            <person name="Shao Z."/>
        </authorList>
    </citation>
    <scope>NUCLEOTIDE SEQUENCE [LARGE SCALE GENOMIC DNA]</scope>
    <source>
        <strain evidence="2 3">NSCS20N07D</strain>
    </source>
</reference>
<sequence>MSINSIDKDDLQNIENSKDSKAVKEESEKKACARRRIELLKDLKDSGLTLEEAKDLGLID</sequence>
<name>A0A220VBH7_9GAMM</name>
<dbReference type="AlphaFoldDB" id="A0A220VBH7"/>
<gene>
    <name evidence="2" type="ORF">CF386_00300</name>
</gene>
<feature type="region of interest" description="Disordered" evidence="1">
    <location>
        <begin position="1"/>
        <end position="27"/>
    </location>
</feature>
<dbReference type="EMBL" id="CP022355">
    <property type="protein sequence ID" value="ASK77640.1"/>
    <property type="molecule type" value="Genomic_DNA"/>
</dbReference>
<organism evidence="2 3">
    <name type="scientific">Paraphotobacterium marinum</name>
    <dbReference type="NCBI Taxonomy" id="1755811"/>
    <lineage>
        <taxon>Bacteria</taxon>
        <taxon>Pseudomonadati</taxon>
        <taxon>Pseudomonadota</taxon>
        <taxon>Gammaproteobacteria</taxon>
        <taxon>Vibrionales</taxon>
        <taxon>Vibrionaceae</taxon>
        <taxon>Paraphotobacterium</taxon>
    </lineage>
</organism>
<accession>A0A220VBH7</accession>
<dbReference type="RefSeq" id="WP_089072550.1">
    <property type="nucleotide sequence ID" value="NZ_CBCSAM010000001.1"/>
</dbReference>
<evidence type="ECO:0000313" key="2">
    <source>
        <dbReference type="EMBL" id="ASK77640.1"/>
    </source>
</evidence>
<evidence type="ECO:0000256" key="1">
    <source>
        <dbReference type="SAM" id="MobiDB-lite"/>
    </source>
</evidence>
<dbReference type="Proteomes" id="UP000242175">
    <property type="component" value="Chromosome large"/>
</dbReference>
<evidence type="ECO:0000313" key="3">
    <source>
        <dbReference type="Proteomes" id="UP000242175"/>
    </source>
</evidence>
<keyword evidence="3" id="KW-1185">Reference proteome</keyword>
<proteinExistence type="predicted"/>
<dbReference type="KEGG" id="pmai:CF386_00300"/>